<keyword evidence="3" id="KW-1185">Reference proteome</keyword>
<comment type="caution">
    <text evidence="2">The sequence shown here is derived from an EMBL/GenBank/DDBJ whole genome shotgun (WGS) entry which is preliminary data.</text>
</comment>
<evidence type="ECO:0000313" key="3">
    <source>
        <dbReference type="Proteomes" id="UP001430804"/>
    </source>
</evidence>
<sequence>MRFGQVGGDGRSDARSKPAPRFPASLFYPGGLPPGTIDIKSMEALSILDGPDRVVGGRRIGGAPVRQSWKTMLFALPHPARAIKGQSGKVPEAARDLRAGVKTLLRKIVAPLRFSVAAGPCR</sequence>
<gene>
    <name evidence="2" type="ORF">KY465_11705</name>
</gene>
<organism evidence="2 3">
    <name type="scientific">Pseudohoeflea coraliihabitans</name>
    <dbReference type="NCBI Taxonomy" id="2860393"/>
    <lineage>
        <taxon>Bacteria</taxon>
        <taxon>Pseudomonadati</taxon>
        <taxon>Pseudomonadota</taxon>
        <taxon>Alphaproteobacteria</taxon>
        <taxon>Hyphomicrobiales</taxon>
        <taxon>Rhizobiaceae</taxon>
        <taxon>Pseudohoeflea</taxon>
    </lineage>
</organism>
<evidence type="ECO:0000313" key="2">
    <source>
        <dbReference type="EMBL" id="MBW3097946.1"/>
    </source>
</evidence>
<name>A0ABS6WPS1_9HYPH</name>
<evidence type="ECO:0000256" key="1">
    <source>
        <dbReference type="SAM" id="MobiDB-lite"/>
    </source>
</evidence>
<proteinExistence type="predicted"/>
<dbReference type="EMBL" id="JAHWQX010000003">
    <property type="protein sequence ID" value="MBW3097946.1"/>
    <property type="molecule type" value="Genomic_DNA"/>
</dbReference>
<dbReference type="Proteomes" id="UP001430804">
    <property type="component" value="Unassembled WGS sequence"/>
</dbReference>
<feature type="region of interest" description="Disordered" evidence="1">
    <location>
        <begin position="1"/>
        <end position="22"/>
    </location>
</feature>
<dbReference type="RefSeq" id="WP_219201896.1">
    <property type="nucleotide sequence ID" value="NZ_JAHWQX010000003.1"/>
</dbReference>
<accession>A0ABS6WPS1</accession>
<protein>
    <submittedName>
        <fullName evidence="2">Uncharacterized protein</fullName>
    </submittedName>
</protein>
<reference evidence="2" key="1">
    <citation type="submission" date="2021-07" db="EMBL/GenBank/DDBJ databases">
        <title>Pseudohoeflea marina sp. nov. a polyhydroxyalcanoate-producing bacterium.</title>
        <authorList>
            <person name="Zheng W."/>
            <person name="Yu S."/>
            <person name="Huang Y."/>
        </authorList>
    </citation>
    <scope>NUCLEOTIDE SEQUENCE</scope>
    <source>
        <strain evidence="2">DP4N28-3</strain>
    </source>
</reference>